<evidence type="ECO:0000313" key="4">
    <source>
        <dbReference type="Proteomes" id="UP001234989"/>
    </source>
</evidence>
<dbReference type="PANTHER" id="PTHR34482">
    <property type="entry name" value="DNA DAMAGE-INDUCIBLE PROTEIN 1-LIKE"/>
    <property type="match status" value="1"/>
</dbReference>
<accession>A0AAF0UTG1</accession>
<dbReference type="PANTHER" id="PTHR34482:SF57">
    <property type="entry name" value="RETROTRANSPOSON GAG DOMAIN-CONTAINING PROTEIN"/>
    <property type="match status" value="1"/>
</dbReference>
<organism evidence="3 4">
    <name type="scientific">Solanum verrucosum</name>
    <dbReference type="NCBI Taxonomy" id="315347"/>
    <lineage>
        <taxon>Eukaryota</taxon>
        <taxon>Viridiplantae</taxon>
        <taxon>Streptophyta</taxon>
        <taxon>Embryophyta</taxon>
        <taxon>Tracheophyta</taxon>
        <taxon>Spermatophyta</taxon>
        <taxon>Magnoliopsida</taxon>
        <taxon>eudicotyledons</taxon>
        <taxon>Gunneridae</taxon>
        <taxon>Pentapetalae</taxon>
        <taxon>asterids</taxon>
        <taxon>lamiids</taxon>
        <taxon>Solanales</taxon>
        <taxon>Solanaceae</taxon>
        <taxon>Solanoideae</taxon>
        <taxon>Solaneae</taxon>
        <taxon>Solanum</taxon>
    </lineage>
</organism>
<gene>
    <name evidence="3" type="ORF">MTR67_044481</name>
</gene>
<dbReference type="InterPro" id="IPR005162">
    <property type="entry name" value="Retrotrans_gag_dom"/>
</dbReference>
<evidence type="ECO:0000259" key="2">
    <source>
        <dbReference type="Pfam" id="PF03732"/>
    </source>
</evidence>
<feature type="region of interest" description="Disordered" evidence="1">
    <location>
        <begin position="252"/>
        <end position="284"/>
    </location>
</feature>
<feature type="non-terminal residue" evidence="3">
    <location>
        <position position="1"/>
    </location>
</feature>
<dbReference type="AlphaFoldDB" id="A0AAF0UTG1"/>
<dbReference type="Proteomes" id="UP001234989">
    <property type="component" value="Chromosome 10"/>
</dbReference>
<feature type="region of interest" description="Disordered" evidence="1">
    <location>
        <begin position="144"/>
        <end position="217"/>
    </location>
</feature>
<reference evidence="3" key="1">
    <citation type="submission" date="2023-08" db="EMBL/GenBank/DDBJ databases">
        <title>A de novo genome assembly of Solanum verrucosum Schlechtendal, a Mexican diploid species geographically isolated from the other diploid A-genome species in potato relatives.</title>
        <authorList>
            <person name="Hosaka K."/>
        </authorList>
    </citation>
    <scope>NUCLEOTIDE SEQUENCE</scope>
    <source>
        <tissue evidence="3">Young leaves</tissue>
    </source>
</reference>
<feature type="compositionally biased region" description="Basic and acidic residues" evidence="1">
    <location>
        <begin position="144"/>
        <end position="165"/>
    </location>
</feature>
<feature type="domain" description="Retrotransposon gag" evidence="2">
    <location>
        <begin position="43"/>
        <end position="134"/>
    </location>
</feature>
<keyword evidence="4" id="KW-1185">Reference proteome</keyword>
<proteinExistence type="predicted"/>
<feature type="compositionally biased region" description="Basic and acidic residues" evidence="1">
    <location>
        <begin position="252"/>
        <end position="263"/>
    </location>
</feature>
<sequence length="284" mass="32472">NESPMFYGSKVEEYRLVFIDEIYKVLMIVCVTPVEMAELDAYQIKGVAQVWFNQWKEERAVDAGPLDWKKFKGAFLDRFFPLEIRDEKVLEFINLRQGNMSVKEYALKFTKFCKYVLFIVADLRARMSKFVSGASEMIHAEQIKEEKLKERSREAKRAKTSDGDFPHSSSNGHDRSRFRRRFSGQGSSKAPTPKFNKERVSNPKPQGGSGGGNIFSIPSRQKCGKSHSRKWLMGTDNCFGCGKSCHCLRDSPYRIDKGKDGRHAPPSGSDSSAPKQNRFYRIPI</sequence>
<name>A0AAF0UTG1_SOLVR</name>
<evidence type="ECO:0000313" key="3">
    <source>
        <dbReference type="EMBL" id="WMV51096.1"/>
    </source>
</evidence>
<dbReference type="Pfam" id="PF03732">
    <property type="entry name" value="Retrotrans_gag"/>
    <property type="match status" value="1"/>
</dbReference>
<evidence type="ECO:0000256" key="1">
    <source>
        <dbReference type="SAM" id="MobiDB-lite"/>
    </source>
</evidence>
<protein>
    <recommendedName>
        <fullName evidence="2">Retrotransposon gag domain-containing protein</fullName>
    </recommendedName>
</protein>
<dbReference type="EMBL" id="CP133621">
    <property type="protein sequence ID" value="WMV51096.1"/>
    <property type="molecule type" value="Genomic_DNA"/>
</dbReference>